<organism evidence="2 3">
    <name type="scientific">Levilactobacillus lanxiensis</name>
    <dbReference type="NCBI Taxonomy" id="2799568"/>
    <lineage>
        <taxon>Bacteria</taxon>
        <taxon>Bacillati</taxon>
        <taxon>Bacillota</taxon>
        <taxon>Bacilli</taxon>
        <taxon>Lactobacillales</taxon>
        <taxon>Lactobacillaceae</taxon>
        <taxon>Levilactobacillus</taxon>
    </lineage>
</organism>
<dbReference type="Pfam" id="PF25583">
    <property type="entry name" value="WCX"/>
    <property type="match status" value="1"/>
</dbReference>
<dbReference type="InterPro" id="IPR057727">
    <property type="entry name" value="WCX_dom"/>
</dbReference>
<dbReference type="EMBL" id="JBHTOD010000003">
    <property type="protein sequence ID" value="MFD1455051.1"/>
    <property type="molecule type" value="Genomic_DNA"/>
</dbReference>
<gene>
    <name evidence="2" type="ORF">ACFQ44_05020</name>
</gene>
<name>A0ABW4D0G5_9LACO</name>
<reference evidence="3" key="1">
    <citation type="journal article" date="2019" name="Int. J. Syst. Evol. Microbiol.">
        <title>The Global Catalogue of Microorganisms (GCM) 10K type strain sequencing project: providing services to taxonomists for standard genome sequencing and annotation.</title>
        <authorList>
            <consortium name="The Broad Institute Genomics Platform"/>
            <consortium name="The Broad Institute Genome Sequencing Center for Infectious Disease"/>
            <person name="Wu L."/>
            <person name="Ma J."/>
        </authorList>
    </citation>
    <scope>NUCLEOTIDE SEQUENCE [LARGE SCALE GENOMIC DNA]</scope>
    <source>
        <strain evidence="3">CCM 8979</strain>
    </source>
</reference>
<proteinExistence type="predicted"/>
<dbReference type="PANTHER" id="PTHR34580:SF1">
    <property type="entry name" value="PROTEIN PAFC"/>
    <property type="match status" value="1"/>
</dbReference>
<feature type="domain" description="WCX" evidence="1">
    <location>
        <begin position="263"/>
        <end position="316"/>
    </location>
</feature>
<dbReference type="Proteomes" id="UP001597189">
    <property type="component" value="Unassembled WGS sequence"/>
</dbReference>
<accession>A0ABW4D0G5</accession>
<evidence type="ECO:0000313" key="2">
    <source>
        <dbReference type="EMBL" id="MFD1455051.1"/>
    </source>
</evidence>
<comment type="caution">
    <text evidence="2">The sequence shown here is derived from an EMBL/GenBank/DDBJ whole genome shotgun (WGS) entry which is preliminary data.</text>
</comment>
<sequence>MKGRERAVDVLVKLLAGGKITTDTNGKETYQVSERSLERDTKLIRETLADNDSAYQLQQKGKTYWLEKDGALSAEEILALIKIVIGTRSLTREELLRVKDSLLDLVADNKRGPIQKLISNSLVHYTPLFSNGDKEILPLLKDFANWVSHKTPIKFHYRSSVPDAQGRALSKPGSGVPLSIYFADFYFYVVMYIPEINKSLVYRLDRFQDARTTRAVVKVPGDKKIDEGALRNKTYLLSGGTDIPYEFRYWGYPQTALDKLPNSRITEWNREDGSVTIKGDHLASQGALLWVLSQGAQIQVVAPQSLVDSVKRELTKTMSYYD</sequence>
<dbReference type="PANTHER" id="PTHR34580">
    <property type="match status" value="1"/>
</dbReference>
<protein>
    <submittedName>
        <fullName evidence="2">Helix-turn-helix transcriptional regulator</fullName>
    </submittedName>
</protein>
<dbReference type="InterPro" id="IPR051534">
    <property type="entry name" value="CBASS_pafABC_assoc_protein"/>
</dbReference>
<evidence type="ECO:0000259" key="1">
    <source>
        <dbReference type="Pfam" id="PF25583"/>
    </source>
</evidence>
<keyword evidence="3" id="KW-1185">Reference proteome</keyword>
<dbReference type="RefSeq" id="WP_203643942.1">
    <property type="nucleotide sequence ID" value="NZ_BOLN01000003.1"/>
</dbReference>
<evidence type="ECO:0000313" key="3">
    <source>
        <dbReference type="Proteomes" id="UP001597189"/>
    </source>
</evidence>